<reference evidence="2 3" key="1">
    <citation type="submission" date="2016-10" db="EMBL/GenBank/DDBJ databases">
        <authorList>
            <person name="de Groot N.N."/>
        </authorList>
    </citation>
    <scope>NUCLEOTIDE SEQUENCE [LARGE SCALE GENOMIC DNA]</scope>
    <source>
        <strain evidence="2 3">DSM 21039</strain>
    </source>
</reference>
<sequence length="364" mass="42757">MGLLKSIFSKKEEPIRSYEDFWNWFRKNEKTFFKVVKERGDIEKVFFDRLSSRLGELKEGFYFLTGMLDDNTVDLVITAEGAIKHIVFVEELIQSAPDIPGWKFTAFKPASDIRNSNLKMAGHLFNSDTMRFYANEIAEYPDEIDIVITHDELNDENKQTIINGIYIYLDTYLGELNFATTIDNLKVIRNHEAQQEWIPIEKLKDFLIWRQKEFIEKYEGTRHDTENDNYAMLEAKLKNGNMLLAVINTDLLEWDSKASHPWILNIEIKYGSKNDGGMPNDDTYQLLNEIEDAILSELKDYEGYLNIGRQTANSVREIFFACKDFRKPSKVVYDIKDRYASQIEIGFTIYKDKYWQSFNQFRSS</sequence>
<dbReference type="EMBL" id="FOBB01000010">
    <property type="protein sequence ID" value="SEN39536.1"/>
    <property type="molecule type" value="Genomic_DNA"/>
</dbReference>
<name>A0A1H8G680_9BACT</name>
<gene>
    <name evidence="2" type="ORF">SAMN04488505_11048</name>
</gene>
<accession>A0A1H8G680</accession>
<feature type="domain" description="DUF695" evidence="1">
    <location>
        <begin position="243"/>
        <end position="361"/>
    </location>
</feature>
<evidence type="ECO:0000259" key="1">
    <source>
        <dbReference type="Pfam" id="PF05117"/>
    </source>
</evidence>
<proteinExistence type="predicted"/>
<dbReference type="STRING" id="573321.SAMN04488505_11048"/>
<dbReference type="OrthoDB" id="9151249at2"/>
<dbReference type="AlphaFoldDB" id="A0A1H8G680"/>
<dbReference type="RefSeq" id="WP_089919616.1">
    <property type="nucleotide sequence ID" value="NZ_FOBB01000010.1"/>
</dbReference>
<organism evidence="2 3">
    <name type="scientific">Chitinophaga rupis</name>
    <dbReference type="NCBI Taxonomy" id="573321"/>
    <lineage>
        <taxon>Bacteria</taxon>
        <taxon>Pseudomonadati</taxon>
        <taxon>Bacteroidota</taxon>
        <taxon>Chitinophagia</taxon>
        <taxon>Chitinophagales</taxon>
        <taxon>Chitinophagaceae</taxon>
        <taxon>Chitinophaga</taxon>
    </lineage>
</organism>
<evidence type="ECO:0000313" key="2">
    <source>
        <dbReference type="EMBL" id="SEN39536.1"/>
    </source>
</evidence>
<dbReference type="InterPro" id="IPR016097">
    <property type="entry name" value="DUF695"/>
</dbReference>
<dbReference type="Proteomes" id="UP000198984">
    <property type="component" value="Unassembled WGS sequence"/>
</dbReference>
<evidence type="ECO:0000313" key="3">
    <source>
        <dbReference type="Proteomes" id="UP000198984"/>
    </source>
</evidence>
<keyword evidence="3" id="KW-1185">Reference proteome</keyword>
<protein>
    <recommendedName>
        <fullName evidence="1">DUF695 domain-containing protein</fullName>
    </recommendedName>
</protein>
<dbReference type="Pfam" id="PF05117">
    <property type="entry name" value="DUF695"/>
    <property type="match status" value="1"/>
</dbReference>